<evidence type="ECO:0000313" key="10">
    <source>
        <dbReference type="EMBL" id="VBB35349.1"/>
    </source>
</evidence>
<dbReference type="GO" id="GO:0004821">
    <property type="term" value="F:histidine-tRNA ligase activity"/>
    <property type="evidence" value="ECO:0007669"/>
    <property type="project" value="UniProtKB-EC"/>
</dbReference>
<dbReference type="OrthoDB" id="1906957at2759"/>
<dbReference type="InterPro" id="IPR036621">
    <property type="entry name" value="Anticodon-bd_dom_sf"/>
</dbReference>
<evidence type="ECO:0000256" key="1">
    <source>
        <dbReference type="ARBA" id="ARBA00008226"/>
    </source>
</evidence>
<dbReference type="Proteomes" id="UP000276991">
    <property type="component" value="Unassembled WGS sequence"/>
</dbReference>
<dbReference type="Pfam" id="PF03129">
    <property type="entry name" value="HGTP_anticodon"/>
    <property type="match status" value="1"/>
</dbReference>
<protein>
    <recommendedName>
        <fullName evidence="2">histidine--tRNA ligase</fullName>
        <ecNumber evidence="2">6.1.1.21</ecNumber>
    </recommendedName>
</protein>
<dbReference type="Gene3D" id="3.40.50.800">
    <property type="entry name" value="Anticodon-binding domain"/>
    <property type="match status" value="1"/>
</dbReference>
<organism evidence="10 11">
    <name type="scientific">Acanthocheilonema viteae</name>
    <name type="common">Filarial nematode worm</name>
    <name type="synonym">Dipetalonema viteae</name>
    <dbReference type="NCBI Taxonomy" id="6277"/>
    <lineage>
        <taxon>Eukaryota</taxon>
        <taxon>Metazoa</taxon>
        <taxon>Ecdysozoa</taxon>
        <taxon>Nematoda</taxon>
        <taxon>Chromadorea</taxon>
        <taxon>Rhabditida</taxon>
        <taxon>Spirurina</taxon>
        <taxon>Spiruromorpha</taxon>
        <taxon>Filarioidea</taxon>
        <taxon>Onchocercidae</taxon>
        <taxon>Acanthocheilonema</taxon>
    </lineage>
</organism>
<evidence type="ECO:0000256" key="4">
    <source>
        <dbReference type="ARBA" id="ARBA00022741"/>
    </source>
</evidence>
<evidence type="ECO:0000256" key="2">
    <source>
        <dbReference type="ARBA" id="ARBA00012815"/>
    </source>
</evidence>
<evidence type="ECO:0000313" key="11">
    <source>
        <dbReference type="Proteomes" id="UP000276991"/>
    </source>
</evidence>
<keyword evidence="11" id="KW-1185">Reference proteome</keyword>
<name>A0A498SU72_ACAVI</name>
<dbReference type="GO" id="GO:0005739">
    <property type="term" value="C:mitochondrion"/>
    <property type="evidence" value="ECO:0007669"/>
    <property type="project" value="TreeGrafter"/>
</dbReference>
<evidence type="ECO:0000256" key="7">
    <source>
        <dbReference type="ARBA" id="ARBA00023146"/>
    </source>
</evidence>
<dbReference type="GO" id="GO:0032543">
    <property type="term" value="P:mitochondrial translation"/>
    <property type="evidence" value="ECO:0007669"/>
    <property type="project" value="TreeGrafter"/>
</dbReference>
<reference evidence="10 11" key="1">
    <citation type="submission" date="2018-08" db="EMBL/GenBank/DDBJ databases">
        <authorList>
            <person name="Laetsch R D."/>
            <person name="Stevens L."/>
            <person name="Kumar S."/>
            <person name="Blaxter L. M."/>
        </authorList>
    </citation>
    <scope>NUCLEOTIDE SEQUENCE [LARGE SCALE GENOMIC DNA]</scope>
</reference>
<keyword evidence="7" id="KW-0030">Aminoacyl-tRNA synthetase</keyword>
<dbReference type="GO" id="GO:0003723">
    <property type="term" value="F:RNA binding"/>
    <property type="evidence" value="ECO:0007669"/>
    <property type="project" value="TreeGrafter"/>
</dbReference>
<dbReference type="InterPro" id="IPR033656">
    <property type="entry name" value="HisRS_anticodon"/>
</dbReference>
<keyword evidence="3" id="KW-0436">Ligase</keyword>
<comment type="similarity">
    <text evidence="1">Belongs to the class-II aminoacyl-tRNA synthetase family.</text>
</comment>
<keyword evidence="6" id="KW-0648">Protein biosynthesis</keyword>
<evidence type="ECO:0000256" key="3">
    <source>
        <dbReference type="ARBA" id="ARBA00022598"/>
    </source>
</evidence>
<evidence type="ECO:0000256" key="8">
    <source>
        <dbReference type="ARBA" id="ARBA00047639"/>
    </source>
</evidence>
<dbReference type="PANTHER" id="PTHR11476">
    <property type="entry name" value="HISTIDYL-TRNA SYNTHETASE"/>
    <property type="match status" value="1"/>
</dbReference>
<proteinExistence type="inferred from homology"/>
<feature type="non-terminal residue" evidence="10">
    <location>
        <position position="1"/>
    </location>
</feature>
<evidence type="ECO:0000256" key="5">
    <source>
        <dbReference type="ARBA" id="ARBA00022840"/>
    </source>
</evidence>
<evidence type="ECO:0000256" key="6">
    <source>
        <dbReference type="ARBA" id="ARBA00022917"/>
    </source>
</evidence>
<feature type="domain" description="Anticodon-binding" evidence="9">
    <location>
        <begin position="6"/>
        <end position="96"/>
    </location>
</feature>
<dbReference type="EMBL" id="UPTC01005635">
    <property type="protein sequence ID" value="VBB35349.1"/>
    <property type="molecule type" value="Genomic_DNA"/>
</dbReference>
<dbReference type="PANTHER" id="PTHR11476:SF7">
    <property type="entry name" value="HISTIDINE--TRNA LIGASE"/>
    <property type="match status" value="1"/>
</dbReference>
<dbReference type="STRING" id="6277.A0A498SU72"/>
<dbReference type="FunFam" id="3.40.50.800:FF:000008">
    <property type="entry name" value="histidine--tRNA ligase, cytoplasmic isoform X1"/>
    <property type="match status" value="1"/>
</dbReference>
<dbReference type="SUPFAM" id="SSF52954">
    <property type="entry name" value="Class II aaRS ABD-related"/>
    <property type="match status" value="1"/>
</dbReference>
<sequence length="102" mass="12001">RSKDTQVLVASAQKKLVKERMKICRLLWDNNIKAEMALKANPKMLDQMQYCEEHKIPLAIIVGERELEEGILKLRDVPSRVEEDIPRDNLVEELNRRLKHLQ</sequence>
<evidence type="ECO:0000259" key="9">
    <source>
        <dbReference type="Pfam" id="PF03129"/>
    </source>
</evidence>
<dbReference type="AlphaFoldDB" id="A0A498SU72"/>
<gene>
    <name evidence="10" type="ORF">NAV_LOCUS10140</name>
</gene>
<dbReference type="InterPro" id="IPR004154">
    <property type="entry name" value="Anticodon-bd"/>
</dbReference>
<dbReference type="GO" id="GO:0005524">
    <property type="term" value="F:ATP binding"/>
    <property type="evidence" value="ECO:0007669"/>
    <property type="project" value="UniProtKB-KW"/>
</dbReference>
<dbReference type="CDD" id="cd00859">
    <property type="entry name" value="HisRS_anticodon"/>
    <property type="match status" value="1"/>
</dbReference>
<dbReference type="EC" id="6.1.1.21" evidence="2"/>
<accession>A0A498SU72</accession>
<keyword evidence="5" id="KW-0067">ATP-binding</keyword>
<dbReference type="GO" id="GO:0005829">
    <property type="term" value="C:cytosol"/>
    <property type="evidence" value="ECO:0007669"/>
    <property type="project" value="TreeGrafter"/>
</dbReference>
<keyword evidence="4" id="KW-0547">Nucleotide-binding</keyword>
<dbReference type="GO" id="GO:0006427">
    <property type="term" value="P:histidyl-tRNA aminoacylation"/>
    <property type="evidence" value="ECO:0007669"/>
    <property type="project" value="TreeGrafter"/>
</dbReference>
<comment type="catalytic activity">
    <reaction evidence="8">
        <text>tRNA(His) + L-histidine + ATP = L-histidyl-tRNA(His) + AMP + diphosphate + H(+)</text>
        <dbReference type="Rhea" id="RHEA:17313"/>
        <dbReference type="Rhea" id="RHEA-COMP:9665"/>
        <dbReference type="Rhea" id="RHEA-COMP:9689"/>
        <dbReference type="ChEBI" id="CHEBI:15378"/>
        <dbReference type="ChEBI" id="CHEBI:30616"/>
        <dbReference type="ChEBI" id="CHEBI:33019"/>
        <dbReference type="ChEBI" id="CHEBI:57595"/>
        <dbReference type="ChEBI" id="CHEBI:78442"/>
        <dbReference type="ChEBI" id="CHEBI:78527"/>
        <dbReference type="ChEBI" id="CHEBI:456215"/>
        <dbReference type="EC" id="6.1.1.21"/>
    </reaction>
</comment>